<protein>
    <submittedName>
        <fullName evidence="3">Alpha/beta-hydrolase</fullName>
    </submittedName>
</protein>
<dbReference type="Proteomes" id="UP000800035">
    <property type="component" value="Unassembled WGS sequence"/>
</dbReference>
<dbReference type="GO" id="GO:0016787">
    <property type="term" value="F:hydrolase activity"/>
    <property type="evidence" value="ECO:0007669"/>
    <property type="project" value="UniProtKB-KW"/>
</dbReference>
<feature type="signal peptide" evidence="1">
    <location>
        <begin position="1"/>
        <end position="19"/>
    </location>
</feature>
<dbReference type="PANTHER" id="PTHR43194">
    <property type="entry name" value="HYDROLASE ALPHA/BETA FOLD FAMILY"/>
    <property type="match status" value="1"/>
</dbReference>
<dbReference type="Gene3D" id="3.40.50.1820">
    <property type="entry name" value="alpha/beta hydrolase"/>
    <property type="match status" value="1"/>
</dbReference>
<sequence>MHSKTPLALLGLALPSSLASPATYPSSDHVHPSNGICTDYTVTNTITSQNLIYAYPKFRDNFDVAAHLFNITQGYRDTPEEGPIGYMPFAPVPQNATATYTLAGTFCKPKTEKGGKEKTVLVTTHGLGYDRRYWAPSYQPEKYSYAQVMLDAGYSVFYYDRLGTGQSQKVSGYLNQLNIQVELLKKLVTDIRAGKYTDSIEAEKIALVGHSFGSSVSAGLIAEEPKIAEALILTGFALPGQNDINATTQLSTTTPSVFANRIATPTFPDRDSGYLMFGDIYAHVETFFHQPDYTIETAQYAQSITQPGAVGEFLTLFPDFARSAEFTGKLWIGSGQRDYIVCSGNCDVTFAGEGYRGVWKGVREPRPFVLKGAGHGVNFHLNAQDLFKDILGFLDAGL</sequence>
<dbReference type="OrthoDB" id="190201at2759"/>
<dbReference type="InterPro" id="IPR029058">
    <property type="entry name" value="AB_hydrolase_fold"/>
</dbReference>
<gene>
    <name evidence="3" type="ORF">CC80DRAFT_491440</name>
</gene>
<dbReference type="InterPro" id="IPR000073">
    <property type="entry name" value="AB_hydrolase_1"/>
</dbReference>
<name>A0A6A5U848_9PLEO</name>
<reference evidence="3" key="1">
    <citation type="journal article" date="2020" name="Stud. Mycol.">
        <title>101 Dothideomycetes genomes: a test case for predicting lifestyles and emergence of pathogens.</title>
        <authorList>
            <person name="Haridas S."/>
            <person name="Albert R."/>
            <person name="Binder M."/>
            <person name="Bloem J."/>
            <person name="Labutti K."/>
            <person name="Salamov A."/>
            <person name="Andreopoulos B."/>
            <person name="Baker S."/>
            <person name="Barry K."/>
            <person name="Bills G."/>
            <person name="Bluhm B."/>
            <person name="Cannon C."/>
            <person name="Castanera R."/>
            <person name="Culley D."/>
            <person name="Daum C."/>
            <person name="Ezra D."/>
            <person name="Gonzalez J."/>
            <person name="Henrissat B."/>
            <person name="Kuo A."/>
            <person name="Liang C."/>
            <person name="Lipzen A."/>
            <person name="Lutzoni F."/>
            <person name="Magnuson J."/>
            <person name="Mondo S."/>
            <person name="Nolan M."/>
            <person name="Ohm R."/>
            <person name="Pangilinan J."/>
            <person name="Park H.-J."/>
            <person name="Ramirez L."/>
            <person name="Alfaro M."/>
            <person name="Sun H."/>
            <person name="Tritt A."/>
            <person name="Yoshinaga Y."/>
            <person name="Zwiers L.-H."/>
            <person name="Turgeon B."/>
            <person name="Goodwin S."/>
            <person name="Spatafora J."/>
            <person name="Crous P."/>
            <person name="Grigoriev I."/>
        </authorList>
    </citation>
    <scope>NUCLEOTIDE SEQUENCE</scope>
    <source>
        <strain evidence="3">CBS 675.92</strain>
    </source>
</reference>
<dbReference type="EMBL" id="ML976989">
    <property type="protein sequence ID" value="KAF1957297.1"/>
    <property type="molecule type" value="Genomic_DNA"/>
</dbReference>
<evidence type="ECO:0000256" key="1">
    <source>
        <dbReference type="SAM" id="SignalP"/>
    </source>
</evidence>
<organism evidence="3 4">
    <name type="scientific">Byssothecium circinans</name>
    <dbReference type="NCBI Taxonomy" id="147558"/>
    <lineage>
        <taxon>Eukaryota</taxon>
        <taxon>Fungi</taxon>
        <taxon>Dikarya</taxon>
        <taxon>Ascomycota</taxon>
        <taxon>Pezizomycotina</taxon>
        <taxon>Dothideomycetes</taxon>
        <taxon>Pleosporomycetidae</taxon>
        <taxon>Pleosporales</taxon>
        <taxon>Massarineae</taxon>
        <taxon>Massarinaceae</taxon>
        <taxon>Byssothecium</taxon>
    </lineage>
</organism>
<feature type="domain" description="AB hydrolase-1" evidence="2">
    <location>
        <begin position="122"/>
        <end position="382"/>
    </location>
</feature>
<evidence type="ECO:0000313" key="4">
    <source>
        <dbReference type="Proteomes" id="UP000800035"/>
    </source>
</evidence>
<dbReference type="InterPro" id="IPR050228">
    <property type="entry name" value="Carboxylesterase_BioH"/>
</dbReference>
<feature type="chain" id="PRO_5025534076" evidence="1">
    <location>
        <begin position="20"/>
        <end position="398"/>
    </location>
</feature>
<keyword evidence="3" id="KW-0378">Hydrolase</keyword>
<evidence type="ECO:0000259" key="2">
    <source>
        <dbReference type="Pfam" id="PF12697"/>
    </source>
</evidence>
<keyword evidence="1" id="KW-0732">Signal</keyword>
<proteinExistence type="predicted"/>
<keyword evidence="4" id="KW-1185">Reference proteome</keyword>
<evidence type="ECO:0000313" key="3">
    <source>
        <dbReference type="EMBL" id="KAF1957297.1"/>
    </source>
</evidence>
<accession>A0A6A5U848</accession>
<dbReference type="AlphaFoldDB" id="A0A6A5U848"/>
<dbReference type="SUPFAM" id="SSF53474">
    <property type="entry name" value="alpha/beta-Hydrolases"/>
    <property type="match status" value="1"/>
</dbReference>
<dbReference type="Pfam" id="PF12697">
    <property type="entry name" value="Abhydrolase_6"/>
    <property type="match status" value="1"/>
</dbReference>
<dbReference type="PANTHER" id="PTHR43194:SF2">
    <property type="entry name" value="PEROXISOMAL MEMBRANE PROTEIN LPX1"/>
    <property type="match status" value="1"/>
</dbReference>